<evidence type="ECO:0000313" key="3">
    <source>
        <dbReference type="Proteomes" id="UP000466517"/>
    </source>
</evidence>
<name>A0A7I7XBK6_9MYCO</name>
<protein>
    <submittedName>
        <fullName evidence="2">DUF1275 family protein</fullName>
    </submittedName>
</protein>
<organism evidence="2 3">
    <name type="scientific">Mycolicibacterium madagascariense</name>
    <dbReference type="NCBI Taxonomy" id="212765"/>
    <lineage>
        <taxon>Bacteria</taxon>
        <taxon>Bacillati</taxon>
        <taxon>Actinomycetota</taxon>
        <taxon>Actinomycetes</taxon>
        <taxon>Mycobacteriales</taxon>
        <taxon>Mycobacteriaceae</taxon>
        <taxon>Mycolicibacterium</taxon>
    </lineage>
</organism>
<dbReference type="KEGG" id="mmag:MMAD_13310"/>
<keyword evidence="3" id="KW-1185">Reference proteome</keyword>
<reference evidence="2 3" key="1">
    <citation type="journal article" date="2019" name="Emerg. Microbes Infect.">
        <title>Comprehensive subspecies identification of 175 nontuberculous mycobacteria species based on 7547 genomic profiles.</title>
        <authorList>
            <person name="Matsumoto Y."/>
            <person name="Kinjo T."/>
            <person name="Motooka D."/>
            <person name="Nabeya D."/>
            <person name="Jung N."/>
            <person name="Uechi K."/>
            <person name="Horii T."/>
            <person name="Iida T."/>
            <person name="Fujita J."/>
            <person name="Nakamura S."/>
        </authorList>
    </citation>
    <scope>NUCLEOTIDE SEQUENCE [LARGE SCALE GENOMIC DNA]</scope>
    <source>
        <strain evidence="2 3">JCM 13574</strain>
    </source>
</reference>
<accession>A0A7I7XBK6</accession>
<keyword evidence="1" id="KW-0812">Transmembrane</keyword>
<dbReference type="Proteomes" id="UP000466517">
    <property type="component" value="Chromosome"/>
</dbReference>
<feature type="transmembrane region" description="Helical" evidence="1">
    <location>
        <begin position="88"/>
        <end position="111"/>
    </location>
</feature>
<feature type="transmembrane region" description="Helical" evidence="1">
    <location>
        <begin position="54"/>
        <end position="76"/>
    </location>
</feature>
<proteinExistence type="predicted"/>
<dbReference type="Pfam" id="PF06912">
    <property type="entry name" value="DUF1275"/>
    <property type="match status" value="1"/>
</dbReference>
<dbReference type="RefSeq" id="WP_246240385.1">
    <property type="nucleotide sequence ID" value="NZ_AP022610.1"/>
</dbReference>
<feature type="transmembrane region" description="Helical" evidence="1">
    <location>
        <begin position="145"/>
        <end position="166"/>
    </location>
</feature>
<dbReference type="AlphaFoldDB" id="A0A7I7XBK6"/>
<feature type="transmembrane region" description="Helical" evidence="1">
    <location>
        <begin position="117"/>
        <end position="138"/>
    </location>
</feature>
<feature type="transmembrane region" description="Helical" evidence="1">
    <location>
        <begin position="172"/>
        <end position="188"/>
    </location>
</feature>
<evidence type="ECO:0000313" key="2">
    <source>
        <dbReference type="EMBL" id="BBZ27036.1"/>
    </source>
</evidence>
<sequence length="219" mass="22472">MRDLRLWLMMALTFVTGLVDAVGYLGLDRVFTGNMTGNLVILGMGLAGRDDLPVGGPLAALLAYVVGAAIGGRLVLRHRPAWTTVVTVLFACSAIILAALATVLLLVPIAGASVAGAAIAASIAILMGAQAATARALAVTDMTTVVVTSTITAYASETLFAPGLAWLTHRRLWAIVAIFSGALVGALLMRAHISVPVYVAAVLTATVAVLGHRGWGSDE</sequence>
<dbReference type="InterPro" id="IPR010699">
    <property type="entry name" value="DUF1275"/>
</dbReference>
<dbReference type="PANTHER" id="PTHR37314:SF4">
    <property type="entry name" value="UPF0700 TRANSMEMBRANE PROTEIN YOAK"/>
    <property type="match status" value="1"/>
</dbReference>
<dbReference type="EMBL" id="AP022610">
    <property type="protein sequence ID" value="BBZ27036.1"/>
    <property type="molecule type" value="Genomic_DNA"/>
</dbReference>
<gene>
    <name evidence="2" type="ORF">MMAD_13310</name>
</gene>
<keyword evidence="1" id="KW-0472">Membrane</keyword>
<feature type="transmembrane region" description="Helical" evidence="1">
    <location>
        <begin position="195"/>
        <end position="215"/>
    </location>
</feature>
<keyword evidence="1" id="KW-1133">Transmembrane helix</keyword>
<dbReference type="PANTHER" id="PTHR37314">
    <property type="entry name" value="SLR0142 PROTEIN"/>
    <property type="match status" value="1"/>
</dbReference>
<evidence type="ECO:0000256" key="1">
    <source>
        <dbReference type="SAM" id="Phobius"/>
    </source>
</evidence>